<gene>
    <name evidence="6" type="ORF">SAMN05421759_102190</name>
</gene>
<keyword evidence="2" id="KW-0808">Transferase</keyword>
<accession>A0A1N7KYJ5</accession>
<dbReference type="STRING" id="633194.SAMN05421759_102190"/>
<feature type="domain" description="ABC1 atypical kinase-like" evidence="5">
    <location>
        <begin position="98"/>
        <end position="338"/>
    </location>
</feature>
<evidence type="ECO:0000256" key="3">
    <source>
        <dbReference type="ARBA" id="ARBA00022741"/>
    </source>
</evidence>
<dbReference type="CDD" id="cd13970">
    <property type="entry name" value="ABC1_ADCK3"/>
    <property type="match status" value="1"/>
</dbReference>
<evidence type="ECO:0000256" key="1">
    <source>
        <dbReference type="ARBA" id="ARBA00009670"/>
    </source>
</evidence>
<protein>
    <submittedName>
        <fullName evidence="6">Predicted unusual protein kinase regulating ubiquinone biosynthesis, AarF/ABC1/UbiB family</fullName>
    </submittedName>
</protein>
<dbReference type="Pfam" id="PF03109">
    <property type="entry name" value="ABC1"/>
    <property type="match status" value="1"/>
</dbReference>
<dbReference type="RefSeq" id="WP_076445490.1">
    <property type="nucleotide sequence ID" value="NZ_FTOQ01000002.1"/>
</dbReference>
<dbReference type="OrthoDB" id="9795390at2"/>
<keyword evidence="7" id="KW-1185">Reference proteome</keyword>
<dbReference type="PANTHER" id="PTHR43851">
    <property type="match status" value="1"/>
</dbReference>
<proteinExistence type="inferred from homology"/>
<keyword evidence="6" id="KW-0830">Ubiquinone</keyword>
<dbReference type="InterPro" id="IPR034646">
    <property type="entry name" value="ADCK3_dom"/>
</dbReference>
<evidence type="ECO:0000259" key="5">
    <source>
        <dbReference type="Pfam" id="PF03109"/>
    </source>
</evidence>
<dbReference type="AlphaFoldDB" id="A0A1N7KYJ5"/>
<keyword evidence="4" id="KW-0067">ATP-binding</keyword>
<keyword evidence="3" id="KW-0547">Nucleotide-binding</keyword>
<evidence type="ECO:0000313" key="7">
    <source>
        <dbReference type="Proteomes" id="UP000186684"/>
    </source>
</evidence>
<dbReference type="PANTHER" id="PTHR43851:SF3">
    <property type="entry name" value="COENZYME Q8"/>
    <property type="match status" value="1"/>
</dbReference>
<dbReference type="SUPFAM" id="SSF56112">
    <property type="entry name" value="Protein kinase-like (PK-like)"/>
    <property type="match status" value="1"/>
</dbReference>
<evidence type="ECO:0000256" key="4">
    <source>
        <dbReference type="ARBA" id="ARBA00022840"/>
    </source>
</evidence>
<evidence type="ECO:0000313" key="6">
    <source>
        <dbReference type="EMBL" id="SIS66631.1"/>
    </source>
</evidence>
<dbReference type="Proteomes" id="UP000186684">
    <property type="component" value="Unassembled WGS sequence"/>
</dbReference>
<evidence type="ECO:0000256" key="2">
    <source>
        <dbReference type="ARBA" id="ARBA00022679"/>
    </source>
</evidence>
<dbReference type="InterPro" id="IPR011009">
    <property type="entry name" value="Kinase-like_dom_sf"/>
</dbReference>
<dbReference type="EMBL" id="FTOQ01000002">
    <property type="protein sequence ID" value="SIS66631.1"/>
    <property type="molecule type" value="Genomic_DNA"/>
</dbReference>
<dbReference type="GO" id="GO:0016301">
    <property type="term" value="F:kinase activity"/>
    <property type="evidence" value="ECO:0007669"/>
    <property type="project" value="UniProtKB-KW"/>
</dbReference>
<dbReference type="GO" id="GO:0006744">
    <property type="term" value="P:ubiquinone biosynthetic process"/>
    <property type="evidence" value="ECO:0007669"/>
    <property type="project" value="TreeGrafter"/>
</dbReference>
<dbReference type="InterPro" id="IPR051409">
    <property type="entry name" value="Atypical_kinase_ADCK"/>
</dbReference>
<dbReference type="InterPro" id="IPR004147">
    <property type="entry name" value="ABC1_dom"/>
</dbReference>
<sequence length="438" mass="47850">MSETEDRAYPVPSSRLSRVGRMGRFATGVLGRAAHDGMRAYARGDRPGLGQLMMTPANAARLAEELSRMRGAAMKMGQLLSMEAGEVLPPELAQILARLRSEAHSMPPAQLKTVLSDNWGADFLKRFRKFDVRPIAAASIGQVHRAVTKDGRELAIKVQYPGIRASIDSDIRNLGGLLKWSGMLPKGLDLGPLLEEARLQLHEEADYTREAQSLAEFGAHLGDDPDFIVPGLAEALTTRDILAMDFIPSQPIESLTEADAGTRNRVAEKLIALTLRELFALGAMQTDPNFANFRYQAETGRIVLLDFGAVRRFEPARVAIFRDLMRATLSADRAATHEAAIAVGYLRGDTAAHHREQILDMMEIAAAPLQDDAPFDFARAGLATRFAEAGQHFAEDRDFAVIPPVDALFLQRKVGGLYLLCARLGAKVPVRPLLAAHA</sequence>
<organism evidence="6 7">
    <name type="scientific">Roseivivax lentus</name>
    <dbReference type="NCBI Taxonomy" id="633194"/>
    <lineage>
        <taxon>Bacteria</taxon>
        <taxon>Pseudomonadati</taxon>
        <taxon>Pseudomonadota</taxon>
        <taxon>Alphaproteobacteria</taxon>
        <taxon>Rhodobacterales</taxon>
        <taxon>Roseobacteraceae</taxon>
        <taxon>Roseivivax</taxon>
    </lineage>
</organism>
<comment type="similarity">
    <text evidence="1">Belongs to the protein kinase superfamily. ADCK protein kinase family.</text>
</comment>
<dbReference type="GO" id="GO:0005524">
    <property type="term" value="F:ATP binding"/>
    <property type="evidence" value="ECO:0007669"/>
    <property type="project" value="UniProtKB-KW"/>
</dbReference>
<name>A0A1N7KYJ5_9RHOB</name>
<keyword evidence="6" id="KW-0418">Kinase</keyword>
<reference evidence="7" key="1">
    <citation type="submission" date="2017-01" db="EMBL/GenBank/DDBJ databases">
        <authorList>
            <person name="Varghese N."/>
            <person name="Submissions S."/>
        </authorList>
    </citation>
    <scope>NUCLEOTIDE SEQUENCE [LARGE SCALE GENOMIC DNA]</scope>
    <source>
        <strain evidence="7">DSM 29430</strain>
    </source>
</reference>